<evidence type="ECO:0000256" key="4">
    <source>
        <dbReference type="ARBA" id="ARBA00022691"/>
    </source>
</evidence>
<evidence type="ECO:0000256" key="3">
    <source>
        <dbReference type="ARBA" id="ARBA00022679"/>
    </source>
</evidence>
<evidence type="ECO:0000259" key="5">
    <source>
        <dbReference type="Pfam" id="PF13649"/>
    </source>
</evidence>
<keyword evidence="4" id="KW-0949">S-adenosyl-L-methionine</keyword>
<keyword evidence="7" id="KW-1185">Reference proteome</keyword>
<evidence type="ECO:0000313" key="6">
    <source>
        <dbReference type="EMBL" id="GHF69524.1"/>
    </source>
</evidence>
<dbReference type="InterPro" id="IPR041698">
    <property type="entry name" value="Methyltransf_25"/>
</dbReference>
<proteinExistence type="predicted"/>
<organism evidence="6 7">
    <name type="scientific">Seohaeicola zhoushanensis</name>
    <dbReference type="NCBI Taxonomy" id="1569283"/>
    <lineage>
        <taxon>Bacteria</taxon>
        <taxon>Pseudomonadati</taxon>
        <taxon>Pseudomonadota</taxon>
        <taxon>Alphaproteobacteria</taxon>
        <taxon>Rhodobacterales</taxon>
        <taxon>Roseobacteraceae</taxon>
        <taxon>Seohaeicola</taxon>
    </lineage>
</organism>
<dbReference type="Proteomes" id="UP000626220">
    <property type="component" value="Unassembled WGS sequence"/>
</dbReference>
<evidence type="ECO:0000256" key="1">
    <source>
        <dbReference type="ARBA" id="ARBA00022428"/>
    </source>
</evidence>
<dbReference type="Pfam" id="PF13649">
    <property type="entry name" value="Methyltransf_25"/>
    <property type="match status" value="1"/>
</dbReference>
<reference evidence="6" key="1">
    <citation type="journal article" date="2014" name="Int. J. Syst. Evol. Microbiol.">
        <title>Complete genome sequence of Corynebacterium casei LMG S-19264T (=DSM 44701T), isolated from a smear-ripened cheese.</title>
        <authorList>
            <consortium name="US DOE Joint Genome Institute (JGI-PGF)"/>
            <person name="Walter F."/>
            <person name="Albersmeier A."/>
            <person name="Kalinowski J."/>
            <person name="Ruckert C."/>
        </authorList>
    </citation>
    <scope>NUCLEOTIDE SEQUENCE</scope>
    <source>
        <strain evidence="6">KCTC 42650</strain>
    </source>
</reference>
<reference evidence="6" key="2">
    <citation type="submission" date="2020-09" db="EMBL/GenBank/DDBJ databases">
        <authorList>
            <person name="Sun Q."/>
            <person name="Kim S."/>
        </authorList>
    </citation>
    <scope>NUCLEOTIDE SEQUENCE</scope>
    <source>
        <strain evidence="6">KCTC 42650</strain>
    </source>
</reference>
<feature type="domain" description="Methyltransferase" evidence="5">
    <location>
        <begin position="37"/>
        <end position="132"/>
    </location>
</feature>
<gene>
    <name evidence="6" type="ORF">GCM10017056_45790</name>
</gene>
<protein>
    <submittedName>
        <fullName evidence="6">Ubiquinone/menaquinone biosynthesis methyltransferase</fullName>
    </submittedName>
</protein>
<dbReference type="PANTHER" id="PTHR43591">
    <property type="entry name" value="METHYLTRANSFERASE"/>
    <property type="match status" value="1"/>
</dbReference>
<dbReference type="InterPro" id="IPR004033">
    <property type="entry name" value="UbiE/COQ5_MeTrFase"/>
</dbReference>
<dbReference type="GO" id="GO:0008168">
    <property type="term" value="F:methyltransferase activity"/>
    <property type="evidence" value="ECO:0007669"/>
    <property type="project" value="UniProtKB-KW"/>
</dbReference>
<keyword evidence="2 6" id="KW-0489">Methyltransferase</keyword>
<dbReference type="PROSITE" id="PS51608">
    <property type="entry name" value="SAM_MT_UBIE"/>
    <property type="match status" value="1"/>
</dbReference>
<evidence type="ECO:0000313" key="7">
    <source>
        <dbReference type="Proteomes" id="UP000626220"/>
    </source>
</evidence>
<keyword evidence="3" id="KW-0808">Transferase</keyword>
<accession>A0A8J3H2Y9</accession>
<dbReference type="AlphaFoldDB" id="A0A8J3H2Y9"/>
<dbReference type="RefSeq" id="WP_189682462.1">
    <property type="nucleotide sequence ID" value="NZ_BNCJ01000023.1"/>
</dbReference>
<dbReference type="CDD" id="cd02440">
    <property type="entry name" value="AdoMet_MTases"/>
    <property type="match status" value="1"/>
</dbReference>
<dbReference type="GO" id="GO:0032259">
    <property type="term" value="P:methylation"/>
    <property type="evidence" value="ECO:0007669"/>
    <property type="project" value="UniProtKB-KW"/>
</dbReference>
<dbReference type="EMBL" id="BNCJ01000023">
    <property type="protein sequence ID" value="GHF69524.1"/>
    <property type="molecule type" value="Genomic_DNA"/>
</dbReference>
<keyword evidence="6" id="KW-0830">Ubiquinone</keyword>
<dbReference type="PANTHER" id="PTHR43591:SF24">
    <property type="entry name" value="2-METHOXY-6-POLYPRENYL-1,4-BENZOQUINOL METHYLASE, MITOCHONDRIAL"/>
    <property type="match status" value="1"/>
</dbReference>
<dbReference type="Gene3D" id="3.40.50.150">
    <property type="entry name" value="Vaccinia Virus protein VP39"/>
    <property type="match status" value="1"/>
</dbReference>
<dbReference type="InterPro" id="IPR029063">
    <property type="entry name" value="SAM-dependent_MTases_sf"/>
</dbReference>
<dbReference type="SUPFAM" id="SSF53335">
    <property type="entry name" value="S-adenosyl-L-methionine-dependent methyltransferases"/>
    <property type="match status" value="1"/>
</dbReference>
<name>A0A8J3H2Y9_9RHOB</name>
<keyword evidence="1" id="KW-0474">Menaquinone biosynthesis</keyword>
<evidence type="ECO:0000256" key="2">
    <source>
        <dbReference type="ARBA" id="ARBA00022603"/>
    </source>
</evidence>
<dbReference type="GO" id="GO:0009234">
    <property type="term" value="P:menaquinone biosynthetic process"/>
    <property type="evidence" value="ECO:0007669"/>
    <property type="project" value="UniProtKB-KW"/>
</dbReference>
<comment type="caution">
    <text evidence="6">The sequence shown here is derived from an EMBL/GenBank/DDBJ whole genome shotgun (WGS) entry which is preliminary data.</text>
</comment>
<sequence>MSTTFADRYETTLVPVIFRPWAQELIRRAAPRTGEHVLDLACGTGAVSQELLRAGVEPGSLTGADISAGMLAVARRKAEEAGIASDWVEAEAGQLPFVEGRFDLAFCQQALQFFPDRPAALRELRRVLRPGGRVAFCVSTDLEKNPLLVAQAATLDTHAGPDAGAAVRAICGLPDGAEIGALFEGAGFEDVAVEEVSLELVHPDGRAFAAGALGGMHTGDKLSRMSDAERERCIDDFLTALGPCFDGTALRFPHVSNVVTARA</sequence>